<dbReference type="SUPFAM" id="SSF49584">
    <property type="entry name" value="Periplasmic chaperone C-domain"/>
    <property type="match status" value="1"/>
</dbReference>
<dbReference type="PROSITE" id="PS00635">
    <property type="entry name" value="PILI_CHAPERONE"/>
    <property type="match status" value="1"/>
</dbReference>
<evidence type="ECO:0000256" key="5">
    <source>
        <dbReference type="ARBA" id="ARBA00022764"/>
    </source>
</evidence>
<organism evidence="13 14">
    <name type="scientific">Haemophilus ducreyi</name>
    <dbReference type="NCBI Taxonomy" id="730"/>
    <lineage>
        <taxon>Bacteria</taxon>
        <taxon>Pseudomonadati</taxon>
        <taxon>Pseudomonadota</taxon>
        <taxon>Gammaproteobacteria</taxon>
        <taxon>Pasteurellales</taxon>
        <taxon>Pasteurellaceae</taxon>
        <taxon>Haemophilus</taxon>
    </lineage>
</organism>
<dbReference type="InterPro" id="IPR013783">
    <property type="entry name" value="Ig-like_fold"/>
</dbReference>
<evidence type="ECO:0000259" key="12">
    <source>
        <dbReference type="Pfam" id="PF02753"/>
    </source>
</evidence>
<comment type="similarity">
    <text evidence="2 10">Belongs to the periplasmic pilus chaperone family.</text>
</comment>
<dbReference type="AlphaFoldDB" id="A0AAC8UBB3"/>
<dbReference type="GO" id="GO:0071555">
    <property type="term" value="P:cell wall organization"/>
    <property type="evidence" value="ECO:0007669"/>
    <property type="project" value="InterPro"/>
</dbReference>
<dbReference type="InterPro" id="IPR016148">
    <property type="entry name" value="Pili_assmbl_chaperone_C"/>
</dbReference>
<evidence type="ECO:0000256" key="8">
    <source>
        <dbReference type="ARBA" id="ARBA00057511"/>
    </source>
</evidence>
<evidence type="ECO:0000256" key="10">
    <source>
        <dbReference type="RuleBase" id="RU003918"/>
    </source>
</evidence>
<evidence type="ECO:0000256" key="7">
    <source>
        <dbReference type="ARBA" id="ARBA00023319"/>
    </source>
</evidence>
<dbReference type="InterPro" id="IPR050643">
    <property type="entry name" value="Periplasmic_pilus_chap"/>
</dbReference>
<keyword evidence="3" id="KW-1029">Fimbrium biogenesis</keyword>
<reference evidence="13 14" key="1">
    <citation type="journal article" date="2015" name="PLoS Negl. Trop. Dis.">
        <title>Haemophilus ducreyi Cutaneous Ulcer Strains Are Nearly Identical to Class I Genital Ulcer Strains.</title>
        <authorList>
            <person name="Gangaiah D."/>
            <person name="Webb K.M."/>
            <person name="Humphreys T.L."/>
            <person name="Fortney K.R."/>
            <person name="Toh E."/>
            <person name="Tai A."/>
            <person name="Katz S.S."/>
            <person name="Pillay A."/>
            <person name="Chen C.Y."/>
            <person name="Roberts S.A."/>
            <person name="Munson R.S.Jr."/>
            <person name="Spinola S.M."/>
        </authorList>
    </citation>
    <scope>NUCLEOTIDE SEQUENCE [LARGE SCALE GENOMIC DNA]</scope>
    <source>
        <strain evidence="14">CLU2</strain>
    </source>
</reference>
<dbReference type="InterPro" id="IPR018046">
    <property type="entry name" value="Pili_assmbl_chaperone_CS"/>
</dbReference>
<dbReference type="PANTHER" id="PTHR30251">
    <property type="entry name" value="PILUS ASSEMBLY CHAPERONE"/>
    <property type="match status" value="1"/>
</dbReference>
<keyword evidence="4" id="KW-0732">Signal</keyword>
<dbReference type="InterPro" id="IPR016147">
    <property type="entry name" value="Pili_assmbl_chaperone_N"/>
</dbReference>
<gene>
    <name evidence="13" type="ORF">RZ57_01105</name>
</gene>
<evidence type="ECO:0000256" key="1">
    <source>
        <dbReference type="ARBA" id="ARBA00004418"/>
    </source>
</evidence>
<proteinExistence type="inferred from homology"/>
<keyword evidence="5" id="KW-0574">Periplasm</keyword>
<feature type="domain" description="Pili assembly chaperone N-terminal" evidence="11">
    <location>
        <begin position="27"/>
        <end position="144"/>
    </location>
</feature>
<dbReference type="InterPro" id="IPR001829">
    <property type="entry name" value="Pili_assmbl_chaperone_bac"/>
</dbReference>
<dbReference type="Pfam" id="PF02753">
    <property type="entry name" value="PapD_C"/>
    <property type="match status" value="1"/>
</dbReference>
<dbReference type="FunFam" id="2.60.40.10:FF:000458">
    <property type="entry name" value="Molecular chaperone FimC"/>
    <property type="match status" value="1"/>
</dbReference>
<evidence type="ECO:0000256" key="3">
    <source>
        <dbReference type="ARBA" id="ARBA00022558"/>
    </source>
</evidence>
<dbReference type="EMBL" id="CP011219">
    <property type="protein sequence ID" value="AKO31839.1"/>
    <property type="molecule type" value="Genomic_DNA"/>
</dbReference>
<dbReference type="Proteomes" id="UP000060132">
    <property type="component" value="Chromosome"/>
</dbReference>
<evidence type="ECO:0000256" key="2">
    <source>
        <dbReference type="ARBA" id="ARBA00007399"/>
    </source>
</evidence>
<dbReference type="InterPro" id="IPR036316">
    <property type="entry name" value="Pili_assmbl_chap_C_dom_sf"/>
</dbReference>
<dbReference type="PRINTS" id="PR00969">
    <property type="entry name" value="CHAPERONPILI"/>
</dbReference>
<evidence type="ECO:0000259" key="11">
    <source>
        <dbReference type="Pfam" id="PF00345"/>
    </source>
</evidence>
<dbReference type="GO" id="GO:0030288">
    <property type="term" value="C:outer membrane-bounded periplasmic space"/>
    <property type="evidence" value="ECO:0007669"/>
    <property type="project" value="InterPro"/>
</dbReference>
<name>A0AAC8UBB3_HAEDC</name>
<dbReference type="SUPFAM" id="SSF49354">
    <property type="entry name" value="PapD-like"/>
    <property type="match status" value="1"/>
</dbReference>
<evidence type="ECO:0000313" key="13">
    <source>
        <dbReference type="EMBL" id="AKO31839.1"/>
    </source>
</evidence>
<accession>A0AAC8UBB3</accession>
<evidence type="ECO:0000256" key="9">
    <source>
        <dbReference type="ARBA" id="ARBA00071520"/>
    </source>
</evidence>
<dbReference type="RefSeq" id="WP_064083095.1">
    <property type="nucleotide sequence ID" value="NZ_CP011218.1"/>
</dbReference>
<protein>
    <recommendedName>
        <fullName evidence="9">Chaperone protein HifB</fullName>
    </recommendedName>
</protein>
<dbReference type="PANTHER" id="PTHR30251:SF2">
    <property type="entry name" value="FIMBRIAL CHAPERONE YADV-RELATED"/>
    <property type="match status" value="1"/>
</dbReference>
<dbReference type="Pfam" id="PF00345">
    <property type="entry name" value="PapD_N"/>
    <property type="match status" value="1"/>
</dbReference>
<comment type="subcellular location">
    <subcellularLocation>
        <location evidence="1 10">Periplasm</location>
    </subcellularLocation>
</comment>
<dbReference type="InterPro" id="IPR008962">
    <property type="entry name" value="PapD-like_sf"/>
</dbReference>
<comment type="function">
    <text evidence="8">Mediates assembly of pili by forming soluble multimeric complexes with pili subunits as an intermediate step in the assembly process. This protein is involved in type B pili (HifA) assembly.</text>
</comment>
<evidence type="ECO:0000256" key="4">
    <source>
        <dbReference type="ARBA" id="ARBA00022729"/>
    </source>
</evidence>
<feature type="domain" description="Pili assembly chaperone C-terminal" evidence="12">
    <location>
        <begin position="168"/>
        <end position="228"/>
    </location>
</feature>
<keyword evidence="6 10" id="KW-0143">Chaperone</keyword>
<evidence type="ECO:0000313" key="14">
    <source>
        <dbReference type="Proteomes" id="UP000060132"/>
    </source>
</evidence>
<sequence>MKLNKYMSAVTGIIVGVFVTNATQAAIGLDRTRVVFEGDKKAMSLGISNNNKQLPYLAQAWIEDVNGKKITSPFVVLPPIQRVEPEKSSQVKIEALPAINSLPQDRESLFYFNLREIPPKSNKANTLQIALQTHVKLFYRPKAILPEKMGTPWQEKLILQKQGNTFLVKNPTAYYVTLVDASNGKTQTDIQFNPVMLAPFSDSPLGVNVSTLGAKPSLTYIDDYGGIKELSFDCNGNECRVVNKDK</sequence>
<dbReference type="Gene3D" id="2.60.40.10">
    <property type="entry name" value="Immunoglobulins"/>
    <property type="match status" value="2"/>
</dbReference>
<keyword evidence="7" id="KW-0393">Immunoglobulin domain</keyword>
<evidence type="ECO:0000256" key="6">
    <source>
        <dbReference type="ARBA" id="ARBA00023186"/>
    </source>
</evidence>